<evidence type="ECO:0000256" key="2">
    <source>
        <dbReference type="ARBA" id="ARBA00022490"/>
    </source>
</evidence>
<dbReference type="HAMAP" id="MF_00019">
    <property type="entry name" value="PlsX"/>
    <property type="match status" value="1"/>
</dbReference>
<keyword evidence="4 10" id="KW-0808">Transferase</keyword>
<keyword evidence="12" id="KW-1185">Reference proteome</keyword>
<keyword evidence="7 10" id="KW-1208">Phospholipid metabolism</keyword>
<dbReference type="UniPathway" id="UPA00085"/>
<name>A0A841C697_9LACT</name>
<reference evidence="11 12" key="1">
    <citation type="submission" date="2020-08" db="EMBL/GenBank/DDBJ databases">
        <title>Genomic Encyclopedia of Type Strains, Phase IV (KMG-IV): sequencing the most valuable type-strain genomes for metagenomic binning, comparative biology and taxonomic classification.</title>
        <authorList>
            <person name="Goeker M."/>
        </authorList>
    </citation>
    <scope>NUCLEOTIDE SEQUENCE [LARGE SCALE GENOMIC DNA]</scope>
    <source>
        <strain evidence="11 12">DSM 14925</strain>
    </source>
</reference>
<comment type="catalytic activity">
    <reaction evidence="1 10">
        <text>a fatty acyl-[ACP] + phosphate = an acyl phosphate + holo-[ACP]</text>
        <dbReference type="Rhea" id="RHEA:42292"/>
        <dbReference type="Rhea" id="RHEA-COMP:9685"/>
        <dbReference type="Rhea" id="RHEA-COMP:14125"/>
        <dbReference type="ChEBI" id="CHEBI:43474"/>
        <dbReference type="ChEBI" id="CHEBI:59918"/>
        <dbReference type="ChEBI" id="CHEBI:64479"/>
        <dbReference type="ChEBI" id="CHEBI:138651"/>
        <dbReference type="EC" id="2.3.1.274"/>
    </reaction>
</comment>
<keyword evidence="2 10" id="KW-0963">Cytoplasm</keyword>
<dbReference type="Pfam" id="PF02504">
    <property type="entry name" value="FA_synthesis"/>
    <property type="match status" value="1"/>
</dbReference>
<evidence type="ECO:0000256" key="10">
    <source>
        <dbReference type="HAMAP-Rule" id="MF_00019"/>
    </source>
</evidence>
<dbReference type="GO" id="GO:0005737">
    <property type="term" value="C:cytoplasm"/>
    <property type="evidence" value="ECO:0007669"/>
    <property type="project" value="UniProtKB-SubCell"/>
</dbReference>
<dbReference type="Proteomes" id="UP000562464">
    <property type="component" value="Unassembled WGS sequence"/>
</dbReference>
<comment type="subcellular location">
    <subcellularLocation>
        <location evidence="10">Cytoplasm</location>
    </subcellularLocation>
    <text evidence="10">Associated with the membrane possibly through PlsY.</text>
</comment>
<dbReference type="InterPro" id="IPR003664">
    <property type="entry name" value="FA_synthesis"/>
</dbReference>
<comment type="function">
    <text evidence="10">Catalyzes the reversible formation of acyl-phosphate (acyl-PO(4)) from acyl-[acyl-carrier-protein] (acyl-ACP). This enzyme utilizes acyl-ACP as fatty acyl donor, but not acyl-CoA.</text>
</comment>
<evidence type="ECO:0000256" key="3">
    <source>
        <dbReference type="ARBA" id="ARBA00022516"/>
    </source>
</evidence>
<gene>
    <name evidence="10" type="primary">plsX</name>
    <name evidence="11" type="ORF">HNQ37_000674</name>
</gene>
<keyword evidence="3 10" id="KW-0444">Lipid biosynthesis</keyword>
<accession>A0A841C697</accession>
<dbReference type="GO" id="GO:0008654">
    <property type="term" value="P:phospholipid biosynthetic process"/>
    <property type="evidence" value="ECO:0007669"/>
    <property type="project" value="UniProtKB-KW"/>
</dbReference>
<evidence type="ECO:0000256" key="7">
    <source>
        <dbReference type="ARBA" id="ARBA00023264"/>
    </source>
</evidence>
<comment type="pathway">
    <text evidence="10">Lipid metabolism; phospholipid metabolism.</text>
</comment>
<evidence type="ECO:0000256" key="5">
    <source>
        <dbReference type="ARBA" id="ARBA00023098"/>
    </source>
</evidence>
<dbReference type="Gene3D" id="3.40.718.10">
    <property type="entry name" value="Isopropylmalate Dehydrogenase"/>
    <property type="match status" value="1"/>
</dbReference>
<sequence length="288" mass="30649">MKIAIDAMGGDFAPESVIKGLNQAKKELQDTEFLIFGDETKIRELLEDEKNVTILPTTEIVDFHDDPLRVVKTKKDSSMVRAIHAVNSGEADAIVSAGSTGALLTAGLLQIGRIKKVERPGLLTTLPSTDGTGFDMLDLGANADNKAEHLRDYAILGSYYAQHVRGIKNPRVALLSNGSEESKGSQMIKEAHGMLKELDRQGLINFVGNTEARDILDGVADVIVADGFTGNAVLKAIEGTLSTVFKLLKSTIKNGNLKTKIGGILIKNDLSSLKSMGSSAGGGGSLWS</sequence>
<dbReference type="GO" id="GO:0006633">
    <property type="term" value="P:fatty acid biosynthetic process"/>
    <property type="evidence" value="ECO:0007669"/>
    <property type="project" value="UniProtKB-UniRule"/>
</dbReference>
<comment type="caution">
    <text evidence="11">The sequence shown here is derived from an EMBL/GenBank/DDBJ whole genome shotgun (WGS) entry which is preliminary data.</text>
</comment>
<evidence type="ECO:0000256" key="4">
    <source>
        <dbReference type="ARBA" id="ARBA00022679"/>
    </source>
</evidence>
<comment type="similarity">
    <text evidence="10">Belongs to the PlsX family.</text>
</comment>
<dbReference type="EC" id="2.3.1.274" evidence="8 10"/>
<dbReference type="SUPFAM" id="SSF53659">
    <property type="entry name" value="Isocitrate/Isopropylmalate dehydrogenase-like"/>
    <property type="match status" value="1"/>
</dbReference>
<dbReference type="NCBIfam" id="TIGR00182">
    <property type="entry name" value="plsX"/>
    <property type="match status" value="1"/>
</dbReference>
<protein>
    <recommendedName>
        <fullName evidence="8 10">Phosphate acyltransferase</fullName>
        <ecNumber evidence="8 10">2.3.1.274</ecNumber>
    </recommendedName>
    <alternativeName>
        <fullName evidence="10">Acyl-ACP phosphotransacylase</fullName>
    </alternativeName>
    <alternativeName>
        <fullName evidence="10">Acyl-[acyl-carrier-protein]--phosphate acyltransferase</fullName>
    </alternativeName>
    <alternativeName>
        <fullName evidence="10">Phosphate-acyl-ACP acyltransferase</fullName>
    </alternativeName>
</protein>
<dbReference type="InterPro" id="IPR012281">
    <property type="entry name" value="Phospholipid_synth_PlsX-like"/>
</dbReference>
<keyword evidence="6 10" id="KW-0594">Phospholipid biosynthesis</keyword>
<keyword evidence="11" id="KW-0012">Acyltransferase</keyword>
<dbReference type="GO" id="GO:0043811">
    <property type="term" value="F:phosphate:acyl-[acyl carrier protein] acyltransferase activity"/>
    <property type="evidence" value="ECO:0007669"/>
    <property type="project" value="UniProtKB-UniRule"/>
</dbReference>
<evidence type="ECO:0000256" key="9">
    <source>
        <dbReference type="ARBA" id="ARBA00046608"/>
    </source>
</evidence>
<comment type="subunit">
    <text evidence="9 10">Homodimer. Probably interacts with PlsY.</text>
</comment>
<dbReference type="PANTHER" id="PTHR30100:SF1">
    <property type="entry name" value="PHOSPHATE ACYLTRANSFERASE"/>
    <property type="match status" value="1"/>
</dbReference>
<dbReference type="EMBL" id="JACHHV010000008">
    <property type="protein sequence ID" value="MBB5887797.1"/>
    <property type="molecule type" value="Genomic_DNA"/>
</dbReference>
<evidence type="ECO:0000256" key="6">
    <source>
        <dbReference type="ARBA" id="ARBA00023209"/>
    </source>
</evidence>
<proteinExistence type="inferred from homology"/>
<evidence type="ECO:0000313" key="12">
    <source>
        <dbReference type="Proteomes" id="UP000562464"/>
    </source>
</evidence>
<evidence type="ECO:0000313" key="11">
    <source>
        <dbReference type="EMBL" id="MBB5887797.1"/>
    </source>
</evidence>
<dbReference type="PANTHER" id="PTHR30100">
    <property type="entry name" value="FATTY ACID/PHOSPHOLIPID SYNTHESIS PROTEIN PLSX"/>
    <property type="match status" value="1"/>
</dbReference>
<keyword evidence="5 10" id="KW-0443">Lipid metabolism</keyword>
<dbReference type="AlphaFoldDB" id="A0A841C697"/>
<evidence type="ECO:0000256" key="1">
    <source>
        <dbReference type="ARBA" id="ARBA00001232"/>
    </source>
</evidence>
<organism evidence="11 12">
    <name type="scientific">Lactovum miscens</name>
    <dbReference type="NCBI Taxonomy" id="190387"/>
    <lineage>
        <taxon>Bacteria</taxon>
        <taxon>Bacillati</taxon>
        <taxon>Bacillota</taxon>
        <taxon>Bacilli</taxon>
        <taxon>Lactobacillales</taxon>
        <taxon>Streptococcaceae</taxon>
        <taxon>Lactovum</taxon>
    </lineage>
</organism>
<dbReference type="PIRSF" id="PIRSF002465">
    <property type="entry name" value="Phsphlp_syn_PlsX"/>
    <property type="match status" value="1"/>
</dbReference>
<evidence type="ECO:0000256" key="8">
    <source>
        <dbReference type="ARBA" id="ARBA00024069"/>
    </source>
</evidence>